<dbReference type="AlphaFoldDB" id="A0A319AWM1"/>
<dbReference type="GeneID" id="37216459"/>
<organism evidence="1 2">
    <name type="scientific">Aspergillus vadensis (strain CBS 113365 / IMI 142717 / IBT 24658)</name>
    <dbReference type="NCBI Taxonomy" id="1448311"/>
    <lineage>
        <taxon>Eukaryota</taxon>
        <taxon>Fungi</taxon>
        <taxon>Dikarya</taxon>
        <taxon>Ascomycota</taxon>
        <taxon>Pezizomycotina</taxon>
        <taxon>Eurotiomycetes</taxon>
        <taxon>Eurotiomycetidae</taxon>
        <taxon>Eurotiales</taxon>
        <taxon>Aspergillaceae</taxon>
        <taxon>Aspergillus</taxon>
        <taxon>Aspergillus subgen. Circumdati</taxon>
    </lineage>
</organism>
<proteinExistence type="predicted"/>
<keyword evidence="2" id="KW-1185">Reference proteome</keyword>
<reference evidence="1" key="1">
    <citation type="submission" date="2016-12" db="EMBL/GenBank/DDBJ databases">
        <title>The genomes of Aspergillus section Nigri reveals drivers in fungal speciation.</title>
        <authorList>
            <consortium name="DOE Joint Genome Institute"/>
            <person name="Vesth T.C."/>
            <person name="Nybo J."/>
            <person name="Theobald S."/>
            <person name="Brandl J."/>
            <person name="Frisvad J.C."/>
            <person name="Nielsen K.F."/>
            <person name="Lyhne E.K."/>
            <person name="Kogle M.E."/>
            <person name="Kuo A."/>
            <person name="Riley R."/>
            <person name="Clum A."/>
            <person name="Nolan M."/>
            <person name="Lipzen A."/>
            <person name="Salamov A."/>
            <person name="Henrissat B."/>
            <person name="Wiebenga A."/>
            <person name="De Vries R.P."/>
            <person name="Grigoriev I.V."/>
            <person name="Mortensen U.H."/>
            <person name="Andersen M.R."/>
            <person name="Baker S.E."/>
        </authorList>
    </citation>
    <scope>NUCLEOTIDE SEQUENCE [LARGE SCALE GENOMIC DNA]</scope>
    <source>
        <strain evidence="1">CBS 113365</strain>
    </source>
</reference>
<gene>
    <name evidence="1" type="ORF">BO88DRAFT_475294</name>
</gene>
<evidence type="ECO:0000313" key="2">
    <source>
        <dbReference type="Proteomes" id="UP000248405"/>
    </source>
</evidence>
<dbReference type="Proteomes" id="UP000248405">
    <property type="component" value="Unassembled WGS sequence"/>
</dbReference>
<feature type="non-terminal residue" evidence="1">
    <location>
        <position position="1"/>
    </location>
</feature>
<dbReference type="RefSeq" id="XP_025557798.1">
    <property type="nucleotide sequence ID" value="XM_025711867.1"/>
</dbReference>
<name>A0A319AWM1_ASPVC</name>
<evidence type="ECO:0000313" key="1">
    <source>
        <dbReference type="EMBL" id="PYH64004.1"/>
    </source>
</evidence>
<dbReference type="EMBL" id="KZ821647">
    <property type="protein sequence ID" value="PYH64004.1"/>
    <property type="molecule type" value="Genomic_DNA"/>
</dbReference>
<accession>A0A319AWM1</accession>
<sequence length="71" mass="7931">QTCYNFKRVEKGYGLTVCLVVVRSALGDDHGTHPDAMDMAVEHKQSGESEERNDDTFFAIDVQVGVRLWSA</sequence>
<protein>
    <submittedName>
        <fullName evidence="1">Uncharacterized protein</fullName>
    </submittedName>
</protein>